<proteinExistence type="predicted"/>
<evidence type="ECO:0000313" key="1">
    <source>
        <dbReference type="EMBL" id="EKC36029.1"/>
    </source>
</evidence>
<dbReference type="HOGENOM" id="CLU_1534063_0_0_1"/>
<name>K1QY09_MAGGI</name>
<dbReference type="InterPro" id="IPR016186">
    <property type="entry name" value="C-type_lectin-like/link_sf"/>
</dbReference>
<dbReference type="EMBL" id="JH818658">
    <property type="protein sequence ID" value="EKC36029.1"/>
    <property type="molecule type" value="Genomic_DNA"/>
</dbReference>
<dbReference type="InParanoid" id="K1QY09"/>
<organism evidence="1">
    <name type="scientific">Magallana gigas</name>
    <name type="common">Pacific oyster</name>
    <name type="synonym">Crassostrea gigas</name>
    <dbReference type="NCBI Taxonomy" id="29159"/>
    <lineage>
        <taxon>Eukaryota</taxon>
        <taxon>Metazoa</taxon>
        <taxon>Spiralia</taxon>
        <taxon>Lophotrochozoa</taxon>
        <taxon>Mollusca</taxon>
        <taxon>Bivalvia</taxon>
        <taxon>Autobranchia</taxon>
        <taxon>Pteriomorphia</taxon>
        <taxon>Ostreida</taxon>
        <taxon>Ostreoidea</taxon>
        <taxon>Ostreidae</taxon>
        <taxon>Magallana</taxon>
    </lineage>
</organism>
<dbReference type="Pfam" id="PF00059">
    <property type="entry name" value="Lectin_C"/>
    <property type="match status" value="1"/>
</dbReference>
<protein>
    <submittedName>
        <fullName evidence="1">Uncharacterized protein</fullName>
    </submittedName>
</protein>
<dbReference type="CDD" id="cd00037">
    <property type="entry name" value="CLECT"/>
    <property type="match status" value="1"/>
</dbReference>
<dbReference type="PROSITE" id="PS50041">
    <property type="entry name" value="C_TYPE_LECTIN_2"/>
    <property type="match status" value="1"/>
</dbReference>
<dbReference type="Gene3D" id="3.10.100.10">
    <property type="entry name" value="Mannose-Binding Protein A, subunit A"/>
    <property type="match status" value="1"/>
</dbReference>
<dbReference type="SUPFAM" id="SSF56436">
    <property type="entry name" value="C-type lectin-like"/>
    <property type="match status" value="1"/>
</dbReference>
<sequence>MAALMDARQKIGLSGSFVTMAFSLTGTIGMAVDNDISVIGLFTNEYKACKAPFHRFANSCYYISRDQVWGDEAFARCINIGGYLANFETLEEAMLMKQKLKKMNSGLHFFVGGRNINKRKPGGDWRWIKKGTMTKMSYFAFGNNQPSGSDRSVEDCMFFYAGQISVLIYHEEYKN</sequence>
<dbReference type="InterPro" id="IPR016187">
    <property type="entry name" value="CTDL_fold"/>
</dbReference>
<accession>K1QY09</accession>
<reference evidence="1" key="1">
    <citation type="journal article" date="2012" name="Nature">
        <title>The oyster genome reveals stress adaptation and complexity of shell formation.</title>
        <authorList>
            <person name="Zhang G."/>
            <person name="Fang X."/>
            <person name="Guo X."/>
            <person name="Li L."/>
            <person name="Luo R."/>
            <person name="Xu F."/>
            <person name="Yang P."/>
            <person name="Zhang L."/>
            <person name="Wang X."/>
            <person name="Qi H."/>
            <person name="Xiong Z."/>
            <person name="Que H."/>
            <person name="Xie Y."/>
            <person name="Holland P.W."/>
            <person name="Paps J."/>
            <person name="Zhu Y."/>
            <person name="Wu F."/>
            <person name="Chen Y."/>
            <person name="Wang J."/>
            <person name="Peng C."/>
            <person name="Meng J."/>
            <person name="Yang L."/>
            <person name="Liu J."/>
            <person name="Wen B."/>
            <person name="Zhang N."/>
            <person name="Huang Z."/>
            <person name="Zhu Q."/>
            <person name="Feng Y."/>
            <person name="Mount A."/>
            <person name="Hedgecock D."/>
            <person name="Xu Z."/>
            <person name="Liu Y."/>
            <person name="Domazet-Loso T."/>
            <person name="Du Y."/>
            <person name="Sun X."/>
            <person name="Zhang S."/>
            <person name="Liu B."/>
            <person name="Cheng P."/>
            <person name="Jiang X."/>
            <person name="Li J."/>
            <person name="Fan D."/>
            <person name="Wang W."/>
            <person name="Fu W."/>
            <person name="Wang T."/>
            <person name="Wang B."/>
            <person name="Zhang J."/>
            <person name="Peng Z."/>
            <person name="Li Y."/>
            <person name="Li N."/>
            <person name="Wang J."/>
            <person name="Chen M."/>
            <person name="He Y."/>
            <person name="Tan F."/>
            <person name="Song X."/>
            <person name="Zheng Q."/>
            <person name="Huang R."/>
            <person name="Yang H."/>
            <person name="Du X."/>
            <person name="Chen L."/>
            <person name="Yang M."/>
            <person name="Gaffney P.M."/>
            <person name="Wang S."/>
            <person name="Luo L."/>
            <person name="She Z."/>
            <person name="Ming Y."/>
            <person name="Huang W."/>
            <person name="Zhang S."/>
            <person name="Huang B."/>
            <person name="Zhang Y."/>
            <person name="Qu T."/>
            <person name="Ni P."/>
            <person name="Miao G."/>
            <person name="Wang J."/>
            <person name="Wang Q."/>
            <person name="Steinberg C.E."/>
            <person name="Wang H."/>
            <person name="Li N."/>
            <person name="Qian L."/>
            <person name="Zhang G."/>
            <person name="Li Y."/>
            <person name="Yang H."/>
            <person name="Liu X."/>
            <person name="Wang J."/>
            <person name="Yin Y."/>
            <person name="Wang J."/>
        </authorList>
    </citation>
    <scope>NUCLEOTIDE SEQUENCE [LARGE SCALE GENOMIC DNA]</scope>
    <source>
        <strain evidence="1">05x7-T-G4-1.051#20</strain>
    </source>
</reference>
<dbReference type="AlphaFoldDB" id="K1QY09"/>
<dbReference type="InterPro" id="IPR001304">
    <property type="entry name" value="C-type_lectin-like"/>
</dbReference>
<gene>
    <name evidence="1" type="ORF">CGI_10012426</name>
</gene>